<comment type="caution">
    <text evidence="1">The sequence shown here is derived from an EMBL/GenBank/DDBJ whole genome shotgun (WGS) entry which is preliminary data.</text>
</comment>
<dbReference type="EMBL" id="RCSX01000002">
    <property type="protein sequence ID" value="KAF7938441.1"/>
    <property type="molecule type" value="Genomic_DNA"/>
</dbReference>
<dbReference type="GeneID" id="62227554"/>
<name>A0ABQ7IZL8_9HELO</name>
<gene>
    <name evidence="1" type="ORF">EAE98_000779</name>
</gene>
<proteinExistence type="predicted"/>
<accession>A0ABQ7IZL8</accession>
<evidence type="ECO:0000313" key="1">
    <source>
        <dbReference type="EMBL" id="KAF7938441.1"/>
    </source>
</evidence>
<dbReference type="RefSeq" id="XP_038814663.1">
    <property type="nucleotide sequence ID" value="XM_038948397.1"/>
</dbReference>
<dbReference type="Proteomes" id="UP000783213">
    <property type="component" value="Unassembled WGS sequence"/>
</dbReference>
<protein>
    <submittedName>
        <fullName evidence="1">Uncharacterized protein</fullName>
    </submittedName>
</protein>
<evidence type="ECO:0000313" key="2">
    <source>
        <dbReference type="Proteomes" id="UP000783213"/>
    </source>
</evidence>
<organism evidence="1 2">
    <name type="scientific">Botrytis deweyae</name>
    <dbReference type="NCBI Taxonomy" id="2478750"/>
    <lineage>
        <taxon>Eukaryota</taxon>
        <taxon>Fungi</taxon>
        <taxon>Dikarya</taxon>
        <taxon>Ascomycota</taxon>
        <taxon>Pezizomycotina</taxon>
        <taxon>Leotiomycetes</taxon>
        <taxon>Helotiales</taxon>
        <taxon>Sclerotiniaceae</taxon>
        <taxon>Botrytis</taxon>
    </lineage>
</organism>
<keyword evidence="2" id="KW-1185">Reference proteome</keyword>
<reference evidence="1 2" key="1">
    <citation type="journal article" date="2020" name="Genome Biol. Evol.">
        <title>Comparative genomics of Sclerotiniaceae.</title>
        <authorList>
            <person name="Valero Jimenez C.A."/>
            <person name="Steentjes M."/>
            <person name="Scholten O.E."/>
            <person name="Van Kan J.A.L."/>
        </authorList>
    </citation>
    <scope>NUCLEOTIDE SEQUENCE [LARGE SCALE GENOMIC DNA]</scope>
    <source>
        <strain evidence="1 2">B1</strain>
    </source>
</reference>
<sequence>MAPVPAQLRDDIKTRLEKVIEELEAHPSWSSHKPSPSLFFLWDFVKRGRYMLLEYDNILNGRPLQHVDQFSTGSPGTGENAALKVFQEVCARTLMLKMIVTDTTGRLKMMMGSAGPSVDFGENVRQAVRELEAVIPKEHMVAGMDD</sequence>